<evidence type="ECO:0000256" key="3">
    <source>
        <dbReference type="ARBA" id="ARBA00022723"/>
    </source>
</evidence>
<reference evidence="9 10" key="1">
    <citation type="submission" date="2014-11" db="EMBL/GenBank/DDBJ databases">
        <title>Draft genome sequence of Kirrobacter mercurialis.</title>
        <authorList>
            <person name="Coil D.A."/>
            <person name="Eisen J.A."/>
        </authorList>
    </citation>
    <scope>NUCLEOTIDE SEQUENCE [LARGE SCALE GENOMIC DNA]</scope>
    <source>
        <strain evidence="9 10">Coronado</strain>
    </source>
</reference>
<dbReference type="Gene3D" id="3.40.630.10">
    <property type="entry name" value="Zn peptidases"/>
    <property type="match status" value="2"/>
</dbReference>
<dbReference type="PANTHER" id="PTHR12147:SF56">
    <property type="entry name" value="AMINOPEPTIDASE YDR415C-RELATED"/>
    <property type="match status" value="1"/>
</dbReference>
<dbReference type="STRING" id="1572751.PK98_13690"/>
<feature type="domain" description="Peptidase M28" evidence="8">
    <location>
        <begin position="301"/>
        <end position="507"/>
    </location>
</feature>
<keyword evidence="1" id="KW-0031">Aminopeptidase</keyword>
<evidence type="ECO:0000313" key="9">
    <source>
        <dbReference type="EMBL" id="KHL24914.1"/>
    </source>
</evidence>
<gene>
    <name evidence="9" type="ORF">PK98_13690</name>
</gene>
<dbReference type="GO" id="GO:0008235">
    <property type="term" value="F:metalloexopeptidase activity"/>
    <property type="evidence" value="ECO:0007669"/>
    <property type="project" value="InterPro"/>
</dbReference>
<keyword evidence="10" id="KW-1185">Reference proteome</keyword>
<keyword evidence="4 7" id="KW-0732">Signal</keyword>
<evidence type="ECO:0000313" key="10">
    <source>
        <dbReference type="Proteomes" id="UP000030988"/>
    </source>
</evidence>
<evidence type="ECO:0000256" key="5">
    <source>
        <dbReference type="ARBA" id="ARBA00022801"/>
    </source>
</evidence>
<dbReference type="PROSITE" id="PS51257">
    <property type="entry name" value="PROKAR_LIPOPROTEIN"/>
    <property type="match status" value="1"/>
</dbReference>
<feature type="signal peptide" evidence="7">
    <location>
        <begin position="1"/>
        <end position="21"/>
    </location>
</feature>
<evidence type="ECO:0000256" key="6">
    <source>
        <dbReference type="ARBA" id="ARBA00022833"/>
    </source>
</evidence>
<protein>
    <submittedName>
        <fullName evidence="9">Peptidase M28</fullName>
    </submittedName>
</protein>
<proteinExistence type="predicted"/>
<dbReference type="AlphaFoldDB" id="A0A0B2BTZ6"/>
<dbReference type="CDD" id="cd04821">
    <property type="entry name" value="PA_M28_1_2"/>
    <property type="match status" value="1"/>
</dbReference>
<dbReference type="SUPFAM" id="SSF53187">
    <property type="entry name" value="Zn-dependent exopeptidases"/>
    <property type="match status" value="1"/>
</dbReference>
<evidence type="ECO:0000256" key="1">
    <source>
        <dbReference type="ARBA" id="ARBA00022438"/>
    </source>
</evidence>
<dbReference type="EMBL" id="JTDN01000002">
    <property type="protein sequence ID" value="KHL24914.1"/>
    <property type="molecule type" value="Genomic_DNA"/>
</dbReference>
<name>A0A0B2BTZ6_9SPHN</name>
<dbReference type="InterPro" id="IPR046450">
    <property type="entry name" value="PA_dom_sf"/>
</dbReference>
<accession>A0A0B2BTZ6</accession>
<dbReference type="InterPro" id="IPR007484">
    <property type="entry name" value="Peptidase_M28"/>
</dbReference>
<dbReference type="GO" id="GO:0004177">
    <property type="term" value="F:aminopeptidase activity"/>
    <property type="evidence" value="ECO:0007669"/>
    <property type="project" value="UniProtKB-KW"/>
</dbReference>
<comment type="caution">
    <text evidence="9">The sequence shown here is derived from an EMBL/GenBank/DDBJ whole genome shotgun (WGS) entry which is preliminary data.</text>
</comment>
<evidence type="ECO:0000256" key="7">
    <source>
        <dbReference type="SAM" id="SignalP"/>
    </source>
</evidence>
<dbReference type="Proteomes" id="UP000030988">
    <property type="component" value="Unassembled WGS sequence"/>
</dbReference>
<dbReference type="RefSeq" id="WP_039097379.1">
    <property type="nucleotide sequence ID" value="NZ_JTDN01000002.1"/>
</dbReference>
<dbReference type="Pfam" id="PF04389">
    <property type="entry name" value="Peptidase_M28"/>
    <property type="match status" value="1"/>
</dbReference>
<evidence type="ECO:0000259" key="8">
    <source>
        <dbReference type="Pfam" id="PF04389"/>
    </source>
</evidence>
<dbReference type="OrthoDB" id="9778250at2"/>
<sequence length="555" mass="58990">MLRTGLAITSLALVLSGCAAAGSVGAARSASGDPAISATTLQDVVRTLASDEFEGREPGTPGEAKTLAYIVERYQAAGLQPGNKGSWFQEVPLAEITATNHRPLAIGDMRFTHATDWVGVTYREQERVDLTDSELVFVGHGIVAPERNWNDYAGVDMRGKTAVILVNDPDYQHAGLDGPFGGRAMTYYGRWTYKFEEAARQGAAGALIVHDTFPAAYGWNVVESSWTGPQAHAARADRGASQTLMNGWVQKSVAERIIAAAGGDLATLTAAAQRPGFKAMPLGLTVSTGFDNTIRRFASNNVVGLLPGAGRPEEYVLYSAHWDHLGRCTPAADGDDICNGAIDNATGIAALVALAEANRAAGPAARSQVFLAVTAEESGLLGSEHYGANPLFPLAQTVGGVNMDAISMAGPARDVTVIGGGKSELDGILQQALAASGRVITPDASPEAGYYYRSDHFSLAKRGVPMFYIDSGLDLLEGGVAAGKAHEEAYRDVAYHQPKDEYDPNWRWDGITADVGLYYRLGRILADGSTWPNWYPDDEFRRIRDASCAADAKGC</sequence>
<dbReference type="SUPFAM" id="SSF52025">
    <property type="entry name" value="PA domain"/>
    <property type="match status" value="1"/>
</dbReference>
<keyword evidence="2" id="KW-0645">Protease</keyword>
<dbReference type="InterPro" id="IPR045175">
    <property type="entry name" value="M28_fam"/>
</dbReference>
<organism evidence="9 10">
    <name type="scientific">Croceibacterium mercuriale</name>
    <dbReference type="NCBI Taxonomy" id="1572751"/>
    <lineage>
        <taxon>Bacteria</taxon>
        <taxon>Pseudomonadati</taxon>
        <taxon>Pseudomonadota</taxon>
        <taxon>Alphaproteobacteria</taxon>
        <taxon>Sphingomonadales</taxon>
        <taxon>Erythrobacteraceae</taxon>
        <taxon>Croceibacterium</taxon>
    </lineage>
</organism>
<dbReference type="PANTHER" id="PTHR12147">
    <property type="entry name" value="METALLOPEPTIDASE M28 FAMILY MEMBER"/>
    <property type="match status" value="1"/>
</dbReference>
<keyword evidence="3" id="KW-0479">Metal-binding</keyword>
<evidence type="ECO:0000256" key="4">
    <source>
        <dbReference type="ARBA" id="ARBA00022729"/>
    </source>
</evidence>
<keyword evidence="5" id="KW-0378">Hydrolase</keyword>
<feature type="chain" id="PRO_5002067648" evidence="7">
    <location>
        <begin position="22"/>
        <end position="555"/>
    </location>
</feature>
<evidence type="ECO:0000256" key="2">
    <source>
        <dbReference type="ARBA" id="ARBA00022670"/>
    </source>
</evidence>
<dbReference type="Gene3D" id="3.50.30.30">
    <property type="match status" value="1"/>
</dbReference>
<keyword evidence="6" id="KW-0862">Zinc</keyword>
<dbReference type="GO" id="GO:0006508">
    <property type="term" value="P:proteolysis"/>
    <property type="evidence" value="ECO:0007669"/>
    <property type="project" value="UniProtKB-KW"/>
</dbReference>
<dbReference type="GO" id="GO:0046872">
    <property type="term" value="F:metal ion binding"/>
    <property type="evidence" value="ECO:0007669"/>
    <property type="project" value="UniProtKB-KW"/>
</dbReference>